<dbReference type="OMA" id="ICAIAQE"/>
<feature type="transmembrane region" description="Helical" evidence="2">
    <location>
        <begin position="332"/>
        <end position="355"/>
    </location>
</feature>
<dbReference type="eggNOG" id="ENOG502SIP8">
    <property type="taxonomic scope" value="Eukaryota"/>
</dbReference>
<comment type="caution">
    <text evidence="3">The sequence shown here is derived from an EMBL/GenBank/DDBJ whole genome shotgun (WGS) entry which is preliminary data.</text>
</comment>
<feature type="compositionally biased region" description="Low complexity" evidence="1">
    <location>
        <begin position="127"/>
        <end position="138"/>
    </location>
</feature>
<feature type="compositionally biased region" description="Low complexity" evidence="1">
    <location>
        <begin position="1"/>
        <end position="15"/>
    </location>
</feature>
<dbReference type="EMBL" id="AGNL01035167">
    <property type="protein sequence ID" value="EJK54856.1"/>
    <property type="molecule type" value="Genomic_DNA"/>
</dbReference>
<name>K0S1A9_THAOC</name>
<feature type="region of interest" description="Disordered" evidence="1">
    <location>
        <begin position="102"/>
        <end position="235"/>
    </location>
</feature>
<feature type="compositionally biased region" description="Basic and acidic residues" evidence="1">
    <location>
        <begin position="659"/>
        <end position="668"/>
    </location>
</feature>
<evidence type="ECO:0000313" key="3">
    <source>
        <dbReference type="EMBL" id="EJK54856.1"/>
    </source>
</evidence>
<keyword evidence="4" id="KW-1185">Reference proteome</keyword>
<dbReference type="AlphaFoldDB" id="K0S1A9"/>
<proteinExistence type="predicted"/>
<sequence>MFRASGGLLAAADGAGPDGDDEEDGEASSREREIRLSNLRTDLCSLPCFGVLQSDYTRFLMTHARPPPLSKRACLHAAVPVGLFCLAGWSSGHIRNGLANSIGEEEEGHGPGGGALPPPAAGEEGRGTAPRGEAAEGGLWRRRHARPVPVGRRAGPGGGRGLRVLQRGRERVRPGGHGRAGPDEVRDELRPPHPGLLPLGRRRGRDGGEKDDEDEPSDYILQRDGSAGPAGGGDEGDMCTRAWSCLSRPCLPCLPFGGAEGSRGCHPQWCGLCALAQEGREANLTLPRHLRMVDYVTMEPFLMYYPRIAELRAGAAGSLADHLRALSGLSTLLLRSLLAVLAALLGLSLTTALAGWEFADFAVLVGTFVQALSVLALVHSGFHRRDLSADAVVKYFASGFALSSFMSFTAEGAEFLAFRGAVAAAVWLCGVEEVDDDGYGGMRTRTSTSAAGSAGGAGRRLSGTDDVLDGFFDRNPAAKFVYVLLSSYLMAGLVQETCKFFGFAMVDHPDFASERELRKAKATMPYQIQRHNVDDDDDDDSTVGSDGKGGTRPAAPRSPTTLDGSIASFDPSSQRRSLASVRGGVTCAMVAVALGFACFENILHIFVYNRSSLTSEVVVLVAKSLFPIHPIFAAIQSVHVCRRDLEGGPRGRAGPHRAALGDHPRDVRPSPAAHHVKLGEDPQGLVLLRRRRGALRRRDEVLLSVAAHCPGRLGLLRHDIASSVQTAEG</sequence>
<reference evidence="3 4" key="1">
    <citation type="journal article" date="2012" name="Genome Biol.">
        <title>Genome and low-iron response of an oceanic diatom adapted to chronic iron limitation.</title>
        <authorList>
            <person name="Lommer M."/>
            <person name="Specht M."/>
            <person name="Roy A.S."/>
            <person name="Kraemer L."/>
            <person name="Andreson R."/>
            <person name="Gutowska M.A."/>
            <person name="Wolf J."/>
            <person name="Bergner S.V."/>
            <person name="Schilhabel M.B."/>
            <person name="Klostermeier U.C."/>
            <person name="Beiko R.G."/>
            <person name="Rosenstiel P."/>
            <person name="Hippler M."/>
            <person name="Laroche J."/>
        </authorList>
    </citation>
    <scope>NUCLEOTIDE SEQUENCE [LARGE SCALE GENOMIC DNA]</scope>
    <source>
        <strain evidence="3 4">CCMP1005</strain>
    </source>
</reference>
<evidence type="ECO:0000256" key="1">
    <source>
        <dbReference type="SAM" id="MobiDB-lite"/>
    </source>
</evidence>
<keyword evidence="2" id="KW-0472">Membrane</keyword>
<keyword evidence="2" id="KW-1133">Transmembrane helix</keyword>
<evidence type="ECO:0000313" key="4">
    <source>
        <dbReference type="Proteomes" id="UP000266841"/>
    </source>
</evidence>
<protein>
    <submittedName>
        <fullName evidence="3">Uncharacterized protein</fullName>
    </submittedName>
</protein>
<evidence type="ECO:0000256" key="2">
    <source>
        <dbReference type="SAM" id="Phobius"/>
    </source>
</evidence>
<keyword evidence="2" id="KW-0812">Transmembrane</keyword>
<dbReference type="Proteomes" id="UP000266841">
    <property type="component" value="Unassembled WGS sequence"/>
</dbReference>
<accession>K0S1A9</accession>
<dbReference type="OrthoDB" id="195828at2759"/>
<organism evidence="3 4">
    <name type="scientific">Thalassiosira oceanica</name>
    <name type="common">Marine diatom</name>
    <dbReference type="NCBI Taxonomy" id="159749"/>
    <lineage>
        <taxon>Eukaryota</taxon>
        <taxon>Sar</taxon>
        <taxon>Stramenopiles</taxon>
        <taxon>Ochrophyta</taxon>
        <taxon>Bacillariophyta</taxon>
        <taxon>Coscinodiscophyceae</taxon>
        <taxon>Thalassiosirophycidae</taxon>
        <taxon>Thalassiosirales</taxon>
        <taxon>Thalassiosiraceae</taxon>
        <taxon>Thalassiosira</taxon>
    </lineage>
</organism>
<feature type="region of interest" description="Disordered" evidence="1">
    <location>
        <begin position="648"/>
        <end position="674"/>
    </location>
</feature>
<feature type="region of interest" description="Disordered" evidence="1">
    <location>
        <begin position="1"/>
        <end position="31"/>
    </location>
</feature>
<feature type="compositionally biased region" description="Basic and acidic residues" evidence="1">
    <location>
        <begin position="180"/>
        <end position="191"/>
    </location>
</feature>
<feature type="region of interest" description="Disordered" evidence="1">
    <location>
        <begin position="528"/>
        <end position="571"/>
    </location>
</feature>
<gene>
    <name evidence="3" type="ORF">THAOC_25483</name>
</gene>
<feature type="transmembrane region" description="Helical" evidence="2">
    <location>
        <begin position="361"/>
        <end position="378"/>
    </location>
</feature>